<evidence type="ECO:0000313" key="10">
    <source>
        <dbReference type="Proteomes" id="UP001288320"/>
    </source>
</evidence>
<evidence type="ECO:0000313" key="9">
    <source>
        <dbReference type="Proteomes" id="UP001284901"/>
    </source>
</evidence>
<feature type="transmembrane region" description="Helical" evidence="5">
    <location>
        <begin position="354"/>
        <end position="375"/>
    </location>
</feature>
<keyword evidence="4 5" id="KW-0472">Membrane</keyword>
<dbReference type="EMBL" id="JAWNFV010000011">
    <property type="protein sequence ID" value="MDY5140870.1"/>
    <property type="molecule type" value="Genomic_DNA"/>
</dbReference>
<evidence type="ECO:0000256" key="3">
    <source>
        <dbReference type="ARBA" id="ARBA00022989"/>
    </source>
</evidence>
<feature type="transmembrane region" description="Helical" evidence="5">
    <location>
        <begin position="216"/>
        <end position="247"/>
    </location>
</feature>
<dbReference type="EMBL" id="JAWNFY010000019">
    <property type="protein sequence ID" value="MDY5146789.1"/>
    <property type="molecule type" value="Genomic_DNA"/>
</dbReference>
<comment type="caution">
    <text evidence="7">The sequence shown here is derived from an EMBL/GenBank/DDBJ whole genome shotgun (WGS) entry which is preliminary data.</text>
</comment>
<accession>A0AAW9HKR0</accession>
<gene>
    <name evidence="7" type="ORF">R6G74_06045</name>
    <name evidence="8" type="ORF">R6P33_07150</name>
</gene>
<dbReference type="GO" id="GO:0140359">
    <property type="term" value="F:ABC-type transporter activity"/>
    <property type="evidence" value="ECO:0007669"/>
    <property type="project" value="InterPro"/>
</dbReference>
<dbReference type="Proteomes" id="UP001284901">
    <property type="component" value="Unassembled WGS sequence"/>
</dbReference>
<feature type="transmembrane region" description="Helical" evidence="5">
    <location>
        <begin position="167"/>
        <end position="195"/>
    </location>
</feature>
<dbReference type="AlphaFoldDB" id="A0AAW9HKR0"/>
<evidence type="ECO:0000259" key="6">
    <source>
        <dbReference type="Pfam" id="PF12698"/>
    </source>
</evidence>
<proteinExistence type="predicted"/>
<evidence type="ECO:0000256" key="5">
    <source>
        <dbReference type="SAM" id="Phobius"/>
    </source>
</evidence>
<dbReference type="PANTHER" id="PTHR43471:SF3">
    <property type="entry name" value="ABC TRANSPORTER PERMEASE PROTEIN NATB"/>
    <property type="match status" value="1"/>
</dbReference>
<keyword evidence="9" id="KW-1185">Reference proteome</keyword>
<dbReference type="GeneID" id="92814707"/>
<evidence type="ECO:0000313" key="8">
    <source>
        <dbReference type="EMBL" id="MDY5146789.1"/>
    </source>
</evidence>
<dbReference type="GO" id="GO:0016020">
    <property type="term" value="C:membrane"/>
    <property type="evidence" value="ECO:0007669"/>
    <property type="project" value="UniProtKB-SubCell"/>
</dbReference>
<dbReference type="InterPro" id="IPR013525">
    <property type="entry name" value="ABC2_TM"/>
</dbReference>
<reference evidence="7 9" key="1">
    <citation type="submission" date="2023-10" db="EMBL/GenBank/DDBJ databases">
        <title>Whole Genome based description of the genera Actinobaculum and Actinotignum reveals a complex phylogenetic relationship within the species included in the genus Actinotignum.</title>
        <authorList>
            <person name="Jensen C.S."/>
            <person name="Dargis R."/>
            <person name="Kemp M."/>
            <person name="Christensen J.J."/>
        </authorList>
    </citation>
    <scope>NUCLEOTIDE SEQUENCE</scope>
    <source>
        <strain evidence="8 9">SLA_B089</strain>
        <strain evidence="7">SLA_B245</strain>
    </source>
</reference>
<evidence type="ECO:0000256" key="1">
    <source>
        <dbReference type="ARBA" id="ARBA00004141"/>
    </source>
</evidence>
<keyword evidence="3 5" id="KW-1133">Transmembrane helix</keyword>
<evidence type="ECO:0000256" key="4">
    <source>
        <dbReference type="ARBA" id="ARBA00023136"/>
    </source>
</evidence>
<feature type="transmembrane region" description="Helical" evidence="5">
    <location>
        <begin position="267"/>
        <end position="288"/>
    </location>
</feature>
<dbReference type="RefSeq" id="WP_087070438.1">
    <property type="nucleotide sequence ID" value="NZ_CAUPFC010000003.1"/>
</dbReference>
<keyword evidence="2 5" id="KW-0812">Transmembrane</keyword>
<name>A0AAW9HKR0_9ACTO</name>
<dbReference type="Pfam" id="PF12698">
    <property type="entry name" value="ABC2_membrane_3"/>
    <property type="match status" value="1"/>
</dbReference>
<protein>
    <submittedName>
        <fullName evidence="7">ABC transporter permease</fullName>
    </submittedName>
</protein>
<organism evidence="7 10">
    <name type="scientific">Actinotignum timonense</name>
    <dbReference type="NCBI Taxonomy" id="1870995"/>
    <lineage>
        <taxon>Bacteria</taxon>
        <taxon>Bacillati</taxon>
        <taxon>Actinomycetota</taxon>
        <taxon>Actinomycetes</taxon>
        <taxon>Actinomycetales</taxon>
        <taxon>Actinomycetaceae</taxon>
        <taxon>Actinotignum</taxon>
    </lineage>
</organism>
<feature type="transmembrane region" description="Helical" evidence="5">
    <location>
        <begin position="21"/>
        <end position="41"/>
    </location>
</feature>
<sequence>MVRIVFAREFKNVFASRATMISLAVMWVIAIVAGFAGRVFLGGDDEANGAAPAPQAQGIYLEASAAQLQPYLESAGFAALPTSNIAAELATEEPEAEIGISGTALDPQIVATSPDPKELPALKKVLSTYVLEESGVDATVLAHLDTINNLRVQTVNYTPSGFEANPIGFLIGSVSAMLIFFMVMGGIGAVGAGVVEEKSSRVVEIILTTVRPRTLLLGKVLGLGAGWVVILFGYIGAIITGVAISGLVPDLSFLQEFGLAGMVARTVVWMVLGYFTATALVGGLAATVSRQEDLAGINTPVMFLQFIPFYTALYLIPALPEAAVTKILSVLPFFGPFMMPMRAAIGEVPLVEELAAVGINALGVFLLAVLAGKIYERSILRMGERVKLTQIFRKAA</sequence>
<feature type="domain" description="ABC-2 type transporter transmembrane" evidence="6">
    <location>
        <begin position="107"/>
        <end position="370"/>
    </location>
</feature>
<dbReference type="PANTHER" id="PTHR43471">
    <property type="entry name" value="ABC TRANSPORTER PERMEASE"/>
    <property type="match status" value="1"/>
</dbReference>
<comment type="subcellular location">
    <subcellularLocation>
        <location evidence="1">Membrane</location>
        <topology evidence="1">Multi-pass membrane protein</topology>
    </subcellularLocation>
</comment>
<evidence type="ECO:0000256" key="2">
    <source>
        <dbReference type="ARBA" id="ARBA00022692"/>
    </source>
</evidence>
<evidence type="ECO:0000313" key="7">
    <source>
        <dbReference type="EMBL" id="MDY5140870.1"/>
    </source>
</evidence>
<dbReference type="Proteomes" id="UP001288320">
    <property type="component" value="Unassembled WGS sequence"/>
</dbReference>